<dbReference type="SUPFAM" id="SSF109854">
    <property type="entry name" value="DinB/YfiT-like putative metalloenzymes"/>
    <property type="match status" value="1"/>
</dbReference>
<accession>A0A562UAM4</accession>
<gene>
    <name evidence="3" type="ORF">JN11_01337</name>
</gene>
<dbReference type="Pfam" id="PF05163">
    <property type="entry name" value="DinB"/>
    <property type="match status" value="1"/>
</dbReference>
<evidence type="ECO:0000313" key="4">
    <source>
        <dbReference type="Proteomes" id="UP000317010"/>
    </source>
</evidence>
<dbReference type="OrthoDB" id="119432at2"/>
<dbReference type="Proteomes" id="UP000317010">
    <property type="component" value="Unassembled WGS sequence"/>
</dbReference>
<proteinExistence type="inferred from homology"/>
<dbReference type="InterPro" id="IPR007837">
    <property type="entry name" value="DinB"/>
</dbReference>
<dbReference type="Gene3D" id="1.20.120.450">
    <property type="entry name" value="dinb family like domain"/>
    <property type="match status" value="1"/>
</dbReference>
<dbReference type="AlphaFoldDB" id="A0A562UAM4"/>
<dbReference type="GO" id="GO:0046872">
    <property type="term" value="F:metal ion binding"/>
    <property type="evidence" value="ECO:0007669"/>
    <property type="project" value="UniProtKB-KW"/>
</dbReference>
<keyword evidence="2" id="KW-0479">Metal-binding</keyword>
<organism evidence="3 4">
    <name type="scientific">Mucilaginibacter frigoritolerans</name>
    <dbReference type="NCBI Taxonomy" id="652788"/>
    <lineage>
        <taxon>Bacteria</taxon>
        <taxon>Pseudomonadati</taxon>
        <taxon>Bacteroidota</taxon>
        <taxon>Sphingobacteriia</taxon>
        <taxon>Sphingobacteriales</taxon>
        <taxon>Sphingobacteriaceae</taxon>
        <taxon>Mucilaginibacter</taxon>
    </lineage>
</organism>
<dbReference type="EMBL" id="VLLI01000003">
    <property type="protein sequence ID" value="TWJ02365.1"/>
    <property type="molecule type" value="Genomic_DNA"/>
</dbReference>
<comment type="similarity">
    <text evidence="1">Belongs to the DinB family.</text>
</comment>
<dbReference type="RefSeq" id="WP_144910905.1">
    <property type="nucleotide sequence ID" value="NZ_VLLI01000003.1"/>
</dbReference>
<keyword evidence="4" id="KW-1185">Reference proteome</keyword>
<evidence type="ECO:0000256" key="2">
    <source>
        <dbReference type="ARBA" id="ARBA00022723"/>
    </source>
</evidence>
<comment type="caution">
    <text evidence="3">The sequence shown here is derived from an EMBL/GenBank/DDBJ whole genome shotgun (WGS) entry which is preliminary data.</text>
</comment>
<reference evidence="3 4" key="1">
    <citation type="submission" date="2019-07" db="EMBL/GenBank/DDBJ databases">
        <title>Genomic Encyclopedia of Archaeal and Bacterial Type Strains, Phase II (KMG-II): from individual species to whole genera.</title>
        <authorList>
            <person name="Goeker M."/>
        </authorList>
    </citation>
    <scope>NUCLEOTIDE SEQUENCE [LARGE SCALE GENOMIC DNA]</scope>
    <source>
        <strain evidence="3 4">ATCC BAA-1854</strain>
    </source>
</reference>
<evidence type="ECO:0000313" key="3">
    <source>
        <dbReference type="EMBL" id="TWJ02365.1"/>
    </source>
</evidence>
<name>A0A562UAM4_9SPHI</name>
<evidence type="ECO:0000256" key="1">
    <source>
        <dbReference type="ARBA" id="ARBA00008635"/>
    </source>
</evidence>
<sequence>MENLTQQSAGIISSAALLDHWQGHRRLTRKTIESFPEDQLFNYSIGSMRSFAALAIEIMWMSAQGVNGILTNEWIYTEELAPLFEESGMKTKADILWAWDVITVELNRLFPEIKEERFQEKVKAFGQWEGAAIDMVLYFIDNEIHHRAQGTVYLRSLDVEPPAFWNRF</sequence>
<protein>
    <submittedName>
        <fullName evidence="3">Putative damage-inducible protein DinB</fullName>
    </submittedName>
</protein>
<dbReference type="InterPro" id="IPR034660">
    <property type="entry name" value="DinB/YfiT-like"/>
</dbReference>